<dbReference type="InterPro" id="IPR011990">
    <property type="entry name" value="TPR-like_helical_dom_sf"/>
</dbReference>
<dbReference type="Proteomes" id="UP000679725">
    <property type="component" value="Unassembled WGS sequence"/>
</dbReference>
<keyword evidence="4" id="KW-0472">Membrane</keyword>
<protein>
    <submittedName>
        <fullName evidence="8">Starch-binding protein SusD</fullName>
    </submittedName>
</protein>
<feature type="chain" id="PRO_5045901366" evidence="6">
    <location>
        <begin position="31"/>
        <end position="571"/>
    </location>
</feature>
<gene>
    <name evidence="8" type="primary">susD</name>
    <name evidence="8" type="ORF">DYBT9623_04098</name>
</gene>
<dbReference type="Gene3D" id="1.25.40.390">
    <property type="match status" value="1"/>
</dbReference>
<evidence type="ECO:0000256" key="6">
    <source>
        <dbReference type="SAM" id="SignalP"/>
    </source>
</evidence>
<evidence type="ECO:0000256" key="3">
    <source>
        <dbReference type="ARBA" id="ARBA00022729"/>
    </source>
</evidence>
<keyword evidence="9" id="KW-1185">Reference proteome</keyword>
<sequence>MLVFNIYLMKKKLSLIFTAAGLLLFTNACTDLKEEVLDETLSVELSDQAAANGLIAPVYALLPNLFQHTTYFALQEITTDEAILPYRGGTDWGDNGIYQALHQHNTTSTDPNVNNTWNTLVQSISRSITAITGFKESADPNAAIYLAEARGMRAYYNLVMLDMFGIAFIKEDPGTTSKIVRGEEAVSYIESELLAIEPLVQSKTAVGPGRLNQAAVWSLLTRLYMNAGVYRNVYSPTIEFRPEDLDKAIQYSDKVIASGQAKLSADYFSIFSNNNHTNQELIFAVDQRADLNGHNRMAYFSISGDQFPLAEFPAANGTDGPGITSDFYQSWVQAYGAVDPSRDPRFYQQNMSIYTNAADTCINDADYKINRGILRGQQYGALRVNGAFTRCADNKLKVGKLTYVTRNRADLPVSFSELIDYTTAGSNYNTGYRVAKYEFSSKSNTGRNKGEADIVIVRLADIYLMRAEAKLRKGDAAGALADVNLVRASRTATLAPPALTSMTLDILFRERGFEFYWEMLRRTDMIRFGKYEGKWTEKTNSDVHKRIFPIPQTAIDGASNLPGYLSQNESY</sequence>
<evidence type="ECO:0000256" key="5">
    <source>
        <dbReference type="ARBA" id="ARBA00023237"/>
    </source>
</evidence>
<feature type="domain" description="RagB/SusD" evidence="7">
    <location>
        <begin position="292"/>
        <end position="539"/>
    </location>
</feature>
<name>A0ABN7RFS9_9BACT</name>
<dbReference type="Pfam" id="PF07980">
    <property type="entry name" value="SusD_RagB"/>
    <property type="match status" value="1"/>
</dbReference>
<evidence type="ECO:0000313" key="9">
    <source>
        <dbReference type="Proteomes" id="UP000679725"/>
    </source>
</evidence>
<evidence type="ECO:0000256" key="4">
    <source>
        <dbReference type="ARBA" id="ARBA00023136"/>
    </source>
</evidence>
<keyword evidence="5" id="KW-0998">Cell outer membrane</keyword>
<evidence type="ECO:0000313" key="8">
    <source>
        <dbReference type="EMBL" id="CAG5072271.1"/>
    </source>
</evidence>
<accession>A0ABN7RFS9</accession>
<evidence type="ECO:0000259" key="7">
    <source>
        <dbReference type="Pfam" id="PF07980"/>
    </source>
</evidence>
<dbReference type="InterPro" id="IPR012944">
    <property type="entry name" value="SusD_RagB_dom"/>
</dbReference>
<organism evidence="8 9">
    <name type="scientific">Dyadobacter linearis</name>
    <dbReference type="NCBI Taxonomy" id="2823330"/>
    <lineage>
        <taxon>Bacteria</taxon>
        <taxon>Pseudomonadati</taxon>
        <taxon>Bacteroidota</taxon>
        <taxon>Cytophagia</taxon>
        <taxon>Cytophagales</taxon>
        <taxon>Spirosomataceae</taxon>
        <taxon>Dyadobacter</taxon>
    </lineage>
</organism>
<evidence type="ECO:0000256" key="2">
    <source>
        <dbReference type="ARBA" id="ARBA00006275"/>
    </source>
</evidence>
<evidence type="ECO:0000256" key="1">
    <source>
        <dbReference type="ARBA" id="ARBA00004442"/>
    </source>
</evidence>
<comment type="similarity">
    <text evidence="2">Belongs to the SusD family.</text>
</comment>
<dbReference type="EMBL" id="CAJRAU010000006">
    <property type="protein sequence ID" value="CAG5072271.1"/>
    <property type="molecule type" value="Genomic_DNA"/>
</dbReference>
<comment type="caution">
    <text evidence="8">The sequence shown here is derived from an EMBL/GenBank/DDBJ whole genome shotgun (WGS) entry which is preliminary data.</text>
</comment>
<dbReference type="SUPFAM" id="SSF48452">
    <property type="entry name" value="TPR-like"/>
    <property type="match status" value="1"/>
</dbReference>
<feature type="signal peptide" evidence="6">
    <location>
        <begin position="1"/>
        <end position="30"/>
    </location>
</feature>
<proteinExistence type="inferred from homology"/>
<comment type="subcellular location">
    <subcellularLocation>
        <location evidence="1">Cell outer membrane</location>
    </subcellularLocation>
</comment>
<keyword evidence="3 6" id="KW-0732">Signal</keyword>
<reference evidence="8 9" key="1">
    <citation type="submission" date="2021-04" db="EMBL/GenBank/DDBJ databases">
        <authorList>
            <person name="Rodrigo-Torres L."/>
            <person name="Arahal R. D."/>
            <person name="Lucena T."/>
        </authorList>
    </citation>
    <scope>NUCLEOTIDE SEQUENCE [LARGE SCALE GENOMIC DNA]</scope>
    <source>
        <strain evidence="8 9">CECT 9623</strain>
    </source>
</reference>